<evidence type="ECO:0000313" key="2">
    <source>
        <dbReference type="EMBL" id="KAK2020380.1"/>
    </source>
</evidence>
<gene>
    <name evidence="2" type="ORF">LX32DRAFT_647459</name>
</gene>
<reference evidence="2" key="1">
    <citation type="submission" date="2021-06" db="EMBL/GenBank/DDBJ databases">
        <title>Comparative genomics, transcriptomics and evolutionary studies reveal genomic signatures of adaptation to plant cell wall in hemibiotrophic fungi.</title>
        <authorList>
            <consortium name="DOE Joint Genome Institute"/>
            <person name="Baroncelli R."/>
            <person name="Diaz J.F."/>
            <person name="Benocci T."/>
            <person name="Peng M."/>
            <person name="Battaglia E."/>
            <person name="Haridas S."/>
            <person name="Andreopoulos W."/>
            <person name="Labutti K."/>
            <person name="Pangilinan J."/>
            <person name="Floch G.L."/>
            <person name="Makela M.R."/>
            <person name="Henrissat B."/>
            <person name="Grigoriev I.V."/>
            <person name="Crouch J.A."/>
            <person name="De Vries R.P."/>
            <person name="Sukno S.A."/>
            <person name="Thon M.R."/>
        </authorList>
    </citation>
    <scope>NUCLEOTIDE SEQUENCE</scope>
    <source>
        <strain evidence="2">MAFF235873</strain>
    </source>
</reference>
<feature type="compositionally biased region" description="Pro residues" evidence="1">
    <location>
        <begin position="25"/>
        <end position="40"/>
    </location>
</feature>
<accession>A0AAD9H1K2</accession>
<evidence type="ECO:0000313" key="3">
    <source>
        <dbReference type="Proteomes" id="UP001232148"/>
    </source>
</evidence>
<organism evidence="2 3">
    <name type="scientific">Colletotrichum zoysiae</name>
    <dbReference type="NCBI Taxonomy" id="1216348"/>
    <lineage>
        <taxon>Eukaryota</taxon>
        <taxon>Fungi</taxon>
        <taxon>Dikarya</taxon>
        <taxon>Ascomycota</taxon>
        <taxon>Pezizomycotina</taxon>
        <taxon>Sordariomycetes</taxon>
        <taxon>Hypocreomycetidae</taxon>
        <taxon>Glomerellales</taxon>
        <taxon>Glomerellaceae</taxon>
        <taxon>Colletotrichum</taxon>
        <taxon>Colletotrichum graminicola species complex</taxon>
    </lineage>
</organism>
<evidence type="ECO:0000256" key="1">
    <source>
        <dbReference type="SAM" id="MobiDB-lite"/>
    </source>
</evidence>
<dbReference type="Proteomes" id="UP001232148">
    <property type="component" value="Unassembled WGS sequence"/>
</dbReference>
<proteinExistence type="predicted"/>
<keyword evidence="3" id="KW-1185">Reference proteome</keyword>
<sequence>MYSTTAAINTTTIMNRTTPVFISSPHPPPPSNPPAAAPRPPLARFACARVAVRPSSHNLQKETIVGPWITKEDENLMLWVTHTQRGFS</sequence>
<name>A0AAD9H1K2_9PEZI</name>
<feature type="region of interest" description="Disordered" evidence="1">
    <location>
        <begin position="17"/>
        <end position="40"/>
    </location>
</feature>
<dbReference type="EMBL" id="MU843307">
    <property type="protein sequence ID" value="KAK2020380.1"/>
    <property type="molecule type" value="Genomic_DNA"/>
</dbReference>
<comment type="caution">
    <text evidence="2">The sequence shown here is derived from an EMBL/GenBank/DDBJ whole genome shotgun (WGS) entry which is preliminary data.</text>
</comment>
<dbReference type="AlphaFoldDB" id="A0AAD9H1K2"/>
<protein>
    <submittedName>
        <fullName evidence="2">Uncharacterized protein</fullName>
    </submittedName>
</protein>